<keyword evidence="3" id="KW-1185">Reference proteome</keyword>
<feature type="transmembrane region" description="Helical" evidence="1">
    <location>
        <begin position="20"/>
        <end position="42"/>
    </location>
</feature>
<dbReference type="RefSeq" id="WP_228352249.1">
    <property type="nucleotide sequence ID" value="NZ_JACEGA010000001.1"/>
</dbReference>
<feature type="transmembrane region" description="Helical" evidence="1">
    <location>
        <begin position="137"/>
        <end position="161"/>
    </location>
</feature>
<evidence type="ECO:0000313" key="3">
    <source>
        <dbReference type="Proteomes" id="UP000574276"/>
    </source>
</evidence>
<reference evidence="2 3" key="1">
    <citation type="submission" date="2020-07" db="EMBL/GenBank/DDBJ databases">
        <title>Characterization and genome sequencing of isolate MD1, a novel member within the family Lachnospiraceae.</title>
        <authorList>
            <person name="Rettenmaier R."/>
            <person name="Di Bello L."/>
            <person name="Zinser C."/>
            <person name="Scheitz K."/>
            <person name="Liebl W."/>
            <person name="Zverlov V."/>
        </authorList>
    </citation>
    <scope>NUCLEOTIDE SEQUENCE [LARGE SCALE GENOMIC DNA]</scope>
    <source>
        <strain evidence="2 3">MD1</strain>
    </source>
</reference>
<evidence type="ECO:0000256" key="1">
    <source>
        <dbReference type="SAM" id="Phobius"/>
    </source>
</evidence>
<dbReference type="AlphaFoldDB" id="A0A839K000"/>
<proteinExistence type="predicted"/>
<feature type="transmembrane region" description="Helical" evidence="1">
    <location>
        <begin position="98"/>
        <end position="125"/>
    </location>
</feature>
<organism evidence="2 3">
    <name type="scientific">Variimorphobacter saccharofermentans</name>
    <dbReference type="NCBI Taxonomy" id="2755051"/>
    <lineage>
        <taxon>Bacteria</taxon>
        <taxon>Bacillati</taxon>
        <taxon>Bacillota</taxon>
        <taxon>Clostridia</taxon>
        <taxon>Lachnospirales</taxon>
        <taxon>Lachnospiraceae</taxon>
        <taxon>Variimorphobacter</taxon>
    </lineage>
</organism>
<feature type="transmembrane region" description="Helical" evidence="1">
    <location>
        <begin position="167"/>
        <end position="190"/>
    </location>
</feature>
<dbReference type="Pfam" id="PF04854">
    <property type="entry name" value="DUF624"/>
    <property type="match status" value="1"/>
</dbReference>
<accession>A0A839K000</accession>
<keyword evidence="1" id="KW-1133">Transmembrane helix</keyword>
<dbReference type="InterPro" id="IPR006938">
    <property type="entry name" value="DUF624"/>
</dbReference>
<keyword evidence="1" id="KW-0472">Membrane</keyword>
<comment type="caution">
    <text evidence="2">The sequence shown here is derived from an EMBL/GenBank/DDBJ whole genome shotgun (WGS) entry which is preliminary data.</text>
</comment>
<keyword evidence="1" id="KW-0812">Transmembrane</keyword>
<sequence length="210" mass="24073">MSESPVIAFLNKMTDLILLNLMWLITCLPIVTIGAATTAMYYTNIISIRQGDGYVVKRYFKSFRDNFKQATILWLLVLLLGGIMAFDLFYWYTLGTMLGKVMFCLSAVVAFFMFIILLYVFPVLAKFDNCMKSTIKTAAAFAVGYLPYTAILTVITILFIYFNVVSIVMNAISLFAGFAVLAYVKSFFLYKVFMNHMDERYDDFYSDQEE</sequence>
<protein>
    <submittedName>
        <fullName evidence="2">YesL family protein</fullName>
    </submittedName>
</protein>
<gene>
    <name evidence="2" type="ORF">H0486_06560</name>
</gene>
<dbReference type="Proteomes" id="UP000574276">
    <property type="component" value="Unassembled WGS sequence"/>
</dbReference>
<name>A0A839K000_9FIRM</name>
<dbReference type="EMBL" id="JACEGA010000001">
    <property type="protein sequence ID" value="MBB2182532.1"/>
    <property type="molecule type" value="Genomic_DNA"/>
</dbReference>
<evidence type="ECO:0000313" key="2">
    <source>
        <dbReference type="EMBL" id="MBB2182532.1"/>
    </source>
</evidence>
<feature type="transmembrane region" description="Helical" evidence="1">
    <location>
        <begin position="71"/>
        <end position="92"/>
    </location>
</feature>